<keyword evidence="3 5" id="KW-1133">Transmembrane helix</keyword>
<dbReference type="PANTHER" id="PTHR19282">
    <property type="entry name" value="TETRASPANIN"/>
    <property type="match status" value="1"/>
</dbReference>
<gene>
    <name evidence="6" type="ORF">CEUTPL_LOCUS7050</name>
</gene>
<evidence type="ECO:0008006" key="8">
    <source>
        <dbReference type="Google" id="ProtNLM"/>
    </source>
</evidence>
<feature type="transmembrane region" description="Helical" evidence="5">
    <location>
        <begin position="15"/>
        <end position="39"/>
    </location>
</feature>
<proteinExistence type="predicted"/>
<keyword evidence="4 5" id="KW-0472">Membrane</keyword>
<keyword evidence="2 5" id="KW-0812">Transmembrane</keyword>
<dbReference type="PANTHER" id="PTHR19282:SF544">
    <property type="entry name" value="TETRASPANIN"/>
    <property type="match status" value="1"/>
</dbReference>
<feature type="transmembrane region" description="Helical" evidence="5">
    <location>
        <begin position="90"/>
        <end position="111"/>
    </location>
</feature>
<accession>A0A9N9QPC3</accession>
<evidence type="ECO:0000256" key="5">
    <source>
        <dbReference type="SAM" id="Phobius"/>
    </source>
</evidence>
<dbReference type="InterPro" id="IPR018499">
    <property type="entry name" value="Tetraspanin/Peripherin"/>
</dbReference>
<keyword evidence="7" id="KW-1185">Reference proteome</keyword>
<evidence type="ECO:0000256" key="2">
    <source>
        <dbReference type="ARBA" id="ARBA00022692"/>
    </source>
</evidence>
<dbReference type="GO" id="GO:0005886">
    <property type="term" value="C:plasma membrane"/>
    <property type="evidence" value="ECO:0007669"/>
    <property type="project" value="TreeGrafter"/>
</dbReference>
<dbReference type="Gene3D" id="1.10.1450.10">
    <property type="entry name" value="Tetraspanin"/>
    <property type="match status" value="1"/>
</dbReference>
<comment type="subcellular location">
    <subcellularLocation>
        <location evidence="1">Membrane</location>
        <topology evidence="1">Multi-pass membrane protein</topology>
    </subcellularLocation>
</comment>
<dbReference type="Proteomes" id="UP001152799">
    <property type="component" value="Chromosome 3"/>
</dbReference>
<evidence type="ECO:0000256" key="4">
    <source>
        <dbReference type="ARBA" id="ARBA00023136"/>
    </source>
</evidence>
<organism evidence="6 7">
    <name type="scientific">Ceutorhynchus assimilis</name>
    <name type="common">cabbage seed weevil</name>
    <dbReference type="NCBI Taxonomy" id="467358"/>
    <lineage>
        <taxon>Eukaryota</taxon>
        <taxon>Metazoa</taxon>
        <taxon>Ecdysozoa</taxon>
        <taxon>Arthropoda</taxon>
        <taxon>Hexapoda</taxon>
        <taxon>Insecta</taxon>
        <taxon>Pterygota</taxon>
        <taxon>Neoptera</taxon>
        <taxon>Endopterygota</taxon>
        <taxon>Coleoptera</taxon>
        <taxon>Polyphaga</taxon>
        <taxon>Cucujiformia</taxon>
        <taxon>Curculionidae</taxon>
        <taxon>Ceutorhynchinae</taxon>
        <taxon>Ceutorhynchus</taxon>
    </lineage>
</organism>
<evidence type="ECO:0000256" key="3">
    <source>
        <dbReference type="ARBA" id="ARBA00022989"/>
    </source>
</evidence>
<feature type="transmembrane region" description="Helical" evidence="5">
    <location>
        <begin position="59"/>
        <end position="78"/>
    </location>
</feature>
<feature type="transmembrane region" description="Helical" evidence="5">
    <location>
        <begin position="195"/>
        <end position="219"/>
    </location>
</feature>
<sequence>MDISMIDNRDTQTCIRVLIFLSCFCATVIAFVLIGYGGSYLENLPYDDVNLYRTIKTTSIMNIVIGFVTVVVSIVGCCSSIVNSKLLYKIFAGLLMVNGLLMMGFGIYLVVTSAKRYDQKLRRDLEKMLIIKFIGYFLNWKDRNYLDDFQTYYRCCGVYNPKDWKQEPPRSCYTNGLSHTKGCIEAFSNISPVMLALGIVLIVAAIFDVALALLVVYLAKIIRPGAQNYPYFNNPVQVVQPTDNIYPRGQYNIPSTNRVYQ</sequence>
<evidence type="ECO:0000313" key="6">
    <source>
        <dbReference type="EMBL" id="CAG9766466.1"/>
    </source>
</evidence>
<dbReference type="EMBL" id="OU892279">
    <property type="protein sequence ID" value="CAG9766466.1"/>
    <property type="molecule type" value="Genomic_DNA"/>
</dbReference>
<reference evidence="6" key="1">
    <citation type="submission" date="2022-01" db="EMBL/GenBank/DDBJ databases">
        <authorList>
            <person name="King R."/>
        </authorList>
    </citation>
    <scope>NUCLEOTIDE SEQUENCE</scope>
</reference>
<dbReference type="InterPro" id="IPR008952">
    <property type="entry name" value="Tetraspanin_EC2_sf"/>
</dbReference>
<dbReference type="AlphaFoldDB" id="A0A9N9QPC3"/>
<dbReference type="Pfam" id="PF00335">
    <property type="entry name" value="Tetraspanin"/>
    <property type="match status" value="1"/>
</dbReference>
<dbReference type="CDD" id="cd03127">
    <property type="entry name" value="tetraspanin_LEL"/>
    <property type="match status" value="1"/>
</dbReference>
<evidence type="ECO:0000256" key="1">
    <source>
        <dbReference type="ARBA" id="ARBA00004141"/>
    </source>
</evidence>
<evidence type="ECO:0000313" key="7">
    <source>
        <dbReference type="Proteomes" id="UP001152799"/>
    </source>
</evidence>
<dbReference type="SUPFAM" id="SSF48652">
    <property type="entry name" value="Tetraspanin"/>
    <property type="match status" value="1"/>
</dbReference>
<name>A0A9N9QPC3_9CUCU</name>
<protein>
    <recommendedName>
        <fullName evidence="8">Tetraspanin</fullName>
    </recommendedName>
</protein>